<dbReference type="Proteomes" id="UP001367316">
    <property type="component" value="Unassembled WGS sequence"/>
</dbReference>
<dbReference type="EMBL" id="JBBPBF010000046">
    <property type="protein sequence ID" value="KAK7606570.1"/>
    <property type="molecule type" value="Genomic_DNA"/>
</dbReference>
<evidence type="ECO:0000313" key="2">
    <source>
        <dbReference type="EMBL" id="KAK7606570.1"/>
    </source>
</evidence>
<proteinExistence type="predicted"/>
<keyword evidence="3" id="KW-1185">Reference proteome</keyword>
<reference evidence="2 3" key="1">
    <citation type="submission" date="2024-04" db="EMBL/GenBank/DDBJ databases">
        <title>Phyllosticta paracitricarpa is synonymous to the EU quarantine fungus P. citricarpa based on phylogenomic analyses.</title>
        <authorList>
            <consortium name="Lawrence Berkeley National Laboratory"/>
            <person name="Van ingen-buijs V.A."/>
            <person name="Van westerhoven A.C."/>
            <person name="Haridas S."/>
            <person name="Skiadas P."/>
            <person name="Martin F."/>
            <person name="Groenewald J.Z."/>
            <person name="Crous P.W."/>
            <person name="Seidl M.F."/>
        </authorList>
    </citation>
    <scope>NUCLEOTIDE SEQUENCE [LARGE SCALE GENOMIC DNA]</scope>
    <source>
        <strain evidence="2 3">CBS 141358</strain>
    </source>
</reference>
<sequence length="213" mass="23817">MRTRKKKKKKKKKKKIFPGSLADPRRGRCGAGKPASLPFLYTGMRCHPEVALCRAPASSESRRERKKKERKKKKTKKKVQTRSAPIHVAVPIGESSPHASSRTALGSALLPHTPLTRIGQILRSSQPQRIQQLIKPKSQHQICSPTRTSGMSHVAAKLGSKLDLVSTTRDSPYPPFPLTDHVIRPCIAATSLQDHVFRPSDRWHGRSFNTMRA</sequence>
<accession>A0ABR1MUF2</accession>
<evidence type="ECO:0000256" key="1">
    <source>
        <dbReference type="SAM" id="MobiDB-lite"/>
    </source>
</evidence>
<feature type="region of interest" description="Disordered" evidence="1">
    <location>
        <begin position="1"/>
        <end position="34"/>
    </location>
</feature>
<evidence type="ECO:0000313" key="3">
    <source>
        <dbReference type="Proteomes" id="UP001367316"/>
    </source>
</evidence>
<comment type="caution">
    <text evidence="2">The sequence shown here is derived from an EMBL/GenBank/DDBJ whole genome shotgun (WGS) entry which is preliminary data.</text>
</comment>
<gene>
    <name evidence="2" type="ORF">JOL62DRAFT_332164</name>
</gene>
<protein>
    <submittedName>
        <fullName evidence="2">Uncharacterized protein</fullName>
    </submittedName>
</protein>
<name>A0ABR1MUF2_9PEZI</name>
<feature type="region of interest" description="Disordered" evidence="1">
    <location>
        <begin position="54"/>
        <end position="83"/>
    </location>
</feature>
<feature type="compositionally biased region" description="Basic residues" evidence="1">
    <location>
        <begin position="1"/>
        <end position="16"/>
    </location>
</feature>
<feature type="compositionally biased region" description="Basic residues" evidence="1">
    <location>
        <begin position="64"/>
        <end position="80"/>
    </location>
</feature>
<organism evidence="2 3">
    <name type="scientific">Phyllosticta paracitricarpa</name>
    <dbReference type="NCBI Taxonomy" id="2016321"/>
    <lineage>
        <taxon>Eukaryota</taxon>
        <taxon>Fungi</taxon>
        <taxon>Dikarya</taxon>
        <taxon>Ascomycota</taxon>
        <taxon>Pezizomycotina</taxon>
        <taxon>Dothideomycetes</taxon>
        <taxon>Dothideomycetes incertae sedis</taxon>
        <taxon>Botryosphaeriales</taxon>
        <taxon>Phyllostictaceae</taxon>
        <taxon>Phyllosticta</taxon>
    </lineage>
</organism>